<dbReference type="EMBL" id="VDMD01000008">
    <property type="protein sequence ID" value="TRM63856.1"/>
    <property type="molecule type" value="Genomic_DNA"/>
</dbReference>
<accession>A0A550CGN7</accession>
<name>A0A550CGN7_9AGAR</name>
<proteinExistence type="predicted"/>
<sequence length="54" mass="6455">MFPFRPRLWLSSDVTFLVRLLYDCLKNTVFAGYRARIFCTYIFSIRLCSTVHDT</sequence>
<reference evidence="1 2" key="1">
    <citation type="journal article" date="2019" name="New Phytol.">
        <title>Comparative genomics reveals unique wood-decay strategies and fruiting body development in the Schizophyllaceae.</title>
        <authorList>
            <person name="Almasi E."/>
            <person name="Sahu N."/>
            <person name="Krizsan K."/>
            <person name="Balint B."/>
            <person name="Kovacs G.M."/>
            <person name="Kiss B."/>
            <person name="Cseklye J."/>
            <person name="Drula E."/>
            <person name="Henrissat B."/>
            <person name="Nagy I."/>
            <person name="Chovatia M."/>
            <person name="Adam C."/>
            <person name="LaButti K."/>
            <person name="Lipzen A."/>
            <person name="Riley R."/>
            <person name="Grigoriev I.V."/>
            <person name="Nagy L.G."/>
        </authorList>
    </citation>
    <scope>NUCLEOTIDE SEQUENCE [LARGE SCALE GENOMIC DNA]</scope>
    <source>
        <strain evidence="1 2">NL-1724</strain>
    </source>
</reference>
<dbReference type="Proteomes" id="UP000320762">
    <property type="component" value="Unassembled WGS sequence"/>
</dbReference>
<gene>
    <name evidence="1" type="ORF">BD626DRAFT_492922</name>
</gene>
<dbReference type="AlphaFoldDB" id="A0A550CGN7"/>
<evidence type="ECO:0000313" key="2">
    <source>
        <dbReference type="Proteomes" id="UP000320762"/>
    </source>
</evidence>
<keyword evidence="2" id="KW-1185">Reference proteome</keyword>
<evidence type="ECO:0000313" key="1">
    <source>
        <dbReference type="EMBL" id="TRM63856.1"/>
    </source>
</evidence>
<organism evidence="1 2">
    <name type="scientific">Schizophyllum amplum</name>
    <dbReference type="NCBI Taxonomy" id="97359"/>
    <lineage>
        <taxon>Eukaryota</taxon>
        <taxon>Fungi</taxon>
        <taxon>Dikarya</taxon>
        <taxon>Basidiomycota</taxon>
        <taxon>Agaricomycotina</taxon>
        <taxon>Agaricomycetes</taxon>
        <taxon>Agaricomycetidae</taxon>
        <taxon>Agaricales</taxon>
        <taxon>Schizophyllaceae</taxon>
        <taxon>Schizophyllum</taxon>
    </lineage>
</organism>
<protein>
    <submittedName>
        <fullName evidence="1">Uncharacterized protein</fullName>
    </submittedName>
</protein>
<comment type="caution">
    <text evidence="1">The sequence shown here is derived from an EMBL/GenBank/DDBJ whole genome shotgun (WGS) entry which is preliminary data.</text>
</comment>